<dbReference type="GO" id="GO:0005737">
    <property type="term" value="C:cytoplasm"/>
    <property type="evidence" value="ECO:0007669"/>
    <property type="project" value="TreeGrafter"/>
</dbReference>
<dbReference type="VEuPathDB" id="FungiDB:GWK60_H05137"/>
<name>A0A0W0CB46_CANGB</name>
<dbReference type="EMBL" id="LLZZ01000171">
    <property type="protein sequence ID" value="KTA96635.1"/>
    <property type="molecule type" value="Genomic_DNA"/>
</dbReference>
<sequence>MALQPMNWASIKQNIESGELQNLKRSPIETEKYHEHKRILAEKNIEIGDYILNKLGWTLNELASVNDISEEEKLSLSFSRKDLYKLSVNDFPYNFEPQVSHLLIWSKINLPLYNKNESSTDMNPEMKTKIETFIHNNLSKYLDLDMKDDYCWFINYRNLQSIKGIAHVHLLIRCVDENGPQGNRCQRIKNEILNEGFEPMS</sequence>
<dbReference type="VEuPathDB" id="FungiDB:GVI51_H05071"/>
<dbReference type="GO" id="GO:0006044">
    <property type="term" value="P:N-acetylglucosamine metabolic process"/>
    <property type="evidence" value="ECO:0007669"/>
    <property type="project" value="TreeGrafter"/>
</dbReference>
<gene>
    <name evidence="1" type="ORF">AO440_002116</name>
</gene>
<dbReference type="VEuPathDB" id="FungiDB:CAGL0H05225g"/>
<proteinExistence type="predicted"/>
<comment type="caution">
    <text evidence="1">The sequence shown here is derived from an EMBL/GenBank/DDBJ whole genome shotgun (WGS) entry which is preliminary data.</text>
</comment>
<dbReference type="InterPro" id="IPR022036">
    <property type="entry name" value="DUF3605"/>
</dbReference>
<dbReference type="Pfam" id="PF12239">
    <property type="entry name" value="DUF3605"/>
    <property type="match status" value="1"/>
</dbReference>
<protein>
    <submittedName>
        <fullName evidence="1">Uncharacterized protein</fullName>
    </submittedName>
</protein>
<dbReference type="PANTHER" id="PTHR35020">
    <property type="entry name" value="N-ACETYLGLUCOSAMINE-INDUCED PROTEIN 1"/>
    <property type="match status" value="1"/>
</dbReference>
<dbReference type="AlphaFoldDB" id="A0A0W0CB46"/>
<reference evidence="1 2" key="1">
    <citation type="submission" date="2015-10" db="EMBL/GenBank/DDBJ databases">
        <title>Draft genomes sequences of Candida glabrata isolates 1A, 1B, 2A, 2B, 3A and 3B.</title>
        <authorList>
            <person name="Haavelsrud O.E."/>
            <person name="Gaustad P."/>
        </authorList>
    </citation>
    <scope>NUCLEOTIDE SEQUENCE [LARGE SCALE GENOMIC DNA]</scope>
    <source>
        <strain evidence="1">910700640</strain>
    </source>
</reference>
<dbReference type="Proteomes" id="UP000054886">
    <property type="component" value="Unassembled WGS sequence"/>
</dbReference>
<dbReference type="PANTHER" id="PTHR35020:SF2">
    <property type="entry name" value="N-ACETYLGLUCOSAMINE-INDUCED PROTEIN 1"/>
    <property type="match status" value="1"/>
</dbReference>
<evidence type="ECO:0000313" key="2">
    <source>
        <dbReference type="Proteomes" id="UP000054886"/>
    </source>
</evidence>
<evidence type="ECO:0000313" key="1">
    <source>
        <dbReference type="EMBL" id="KTA96635.1"/>
    </source>
</evidence>
<accession>A0A0W0CB46</accession>
<dbReference type="VEuPathDB" id="FungiDB:B1J91_H05225g"/>
<organism evidence="1 2">
    <name type="scientific">Candida glabrata</name>
    <name type="common">Yeast</name>
    <name type="synonym">Torulopsis glabrata</name>
    <dbReference type="NCBI Taxonomy" id="5478"/>
    <lineage>
        <taxon>Eukaryota</taxon>
        <taxon>Fungi</taxon>
        <taxon>Dikarya</taxon>
        <taxon>Ascomycota</taxon>
        <taxon>Saccharomycotina</taxon>
        <taxon>Saccharomycetes</taxon>
        <taxon>Saccharomycetales</taxon>
        <taxon>Saccharomycetaceae</taxon>
        <taxon>Nakaseomyces</taxon>
    </lineage>
</organism>